<dbReference type="GO" id="GO:0016798">
    <property type="term" value="F:hydrolase activity, acting on glycosyl bonds"/>
    <property type="evidence" value="ECO:0007669"/>
    <property type="project" value="UniProtKB-KW"/>
</dbReference>
<dbReference type="Gene3D" id="1.20.1610.10">
    <property type="entry name" value="alpha-1,2-mannosidases domains"/>
    <property type="match status" value="1"/>
</dbReference>
<name>A0ABR9N1A2_9MICO</name>
<dbReference type="InterPro" id="IPR041371">
    <property type="entry name" value="GH92_N"/>
</dbReference>
<gene>
    <name evidence="3" type="ORF">IHE71_17250</name>
</gene>
<dbReference type="EC" id="3.2.1.-" evidence="3"/>
<dbReference type="InterPro" id="IPR008928">
    <property type="entry name" value="6-hairpin_glycosidase_sf"/>
</dbReference>
<feature type="domain" description="Glycosyl hydrolase family 92 N-terminal" evidence="2">
    <location>
        <begin position="170"/>
        <end position="404"/>
    </location>
</feature>
<dbReference type="Pfam" id="PF17678">
    <property type="entry name" value="Glyco_hydro_92N"/>
    <property type="match status" value="1"/>
</dbReference>
<keyword evidence="3" id="KW-0378">Hydrolase</keyword>
<evidence type="ECO:0000259" key="2">
    <source>
        <dbReference type="Pfam" id="PF17678"/>
    </source>
</evidence>
<proteinExistence type="predicted"/>
<dbReference type="InterPro" id="IPR014718">
    <property type="entry name" value="GH-type_carb-bd"/>
</dbReference>
<accession>A0ABR9N1A2</accession>
<dbReference type="InterPro" id="IPR012939">
    <property type="entry name" value="Glyco_hydro_92"/>
</dbReference>
<feature type="domain" description="Glycosyl hydrolase family 92" evidence="1">
    <location>
        <begin position="410"/>
        <end position="901"/>
    </location>
</feature>
<keyword evidence="4" id="KW-1185">Reference proteome</keyword>
<comment type="caution">
    <text evidence="3">The sequence shown here is derived from an EMBL/GenBank/DDBJ whole genome shotgun (WGS) entry which is preliminary data.</text>
</comment>
<dbReference type="PANTHER" id="PTHR12143:SF43">
    <property type="entry name" value="PUTATIVE-RELATED"/>
    <property type="match status" value="1"/>
</dbReference>
<protein>
    <submittedName>
        <fullName evidence="3">GH92 family glycosyl hydrolase</fullName>
        <ecNumber evidence="3">3.2.1.-</ecNumber>
    </submittedName>
</protein>
<dbReference type="SUPFAM" id="SSF48208">
    <property type="entry name" value="Six-hairpin glycosidases"/>
    <property type="match status" value="1"/>
</dbReference>
<dbReference type="Pfam" id="PF07971">
    <property type="entry name" value="Glyco_hydro_92"/>
    <property type="match status" value="1"/>
</dbReference>
<evidence type="ECO:0000313" key="4">
    <source>
        <dbReference type="Proteomes" id="UP000625527"/>
    </source>
</evidence>
<dbReference type="Proteomes" id="UP000625527">
    <property type="component" value="Unassembled WGS sequence"/>
</dbReference>
<reference evidence="3 4" key="1">
    <citation type="submission" date="2020-10" db="EMBL/GenBank/DDBJ databases">
        <title>Myceligenerans pegani sp. nov., an endophytic actinomycete isolated from Peganum harmala L. in Xinjiang, China.</title>
        <authorList>
            <person name="Xin L."/>
        </authorList>
    </citation>
    <scope>NUCLEOTIDE SEQUENCE [LARGE SCALE GENOMIC DNA]</scope>
    <source>
        <strain evidence="3 4">TRM65318</strain>
    </source>
</reference>
<dbReference type="Gene3D" id="3.30.2080.10">
    <property type="entry name" value="GH92 mannosidase domain"/>
    <property type="match status" value="1"/>
</dbReference>
<evidence type="ECO:0000313" key="3">
    <source>
        <dbReference type="EMBL" id="MBE1877437.1"/>
    </source>
</evidence>
<evidence type="ECO:0000259" key="1">
    <source>
        <dbReference type="Pfam" id="PF07971"/>
    </source>
</evidence>
<dbReference type="InterPro" id="IPR005887">
    <property type="entry name" value="GH92_a_mannosidase_put"/>
</dbReference>
<dbReference type="EMBL" id="JADAQT010000102">
    <property type="protein sequence ID" value="MBE1877437.1"/>
    <property type="molecule type" value="Genomic_DNA"/>
</dbReference>
<dbReference type="RefSeq" id="WP_192863993.1">
    <property type="nucleotide sequence ID" value="NZ_JADAQT010000102.1"/>
</dbReference>
<dbReference type="Gene3D" id="2.70.98.10">
    <property type="match status" value="1"/>
</dbReference>
<keyword evidence="3" id="KW-0326">Glycosidase</keyword>
<organism evidence="3 4">
    <name type="scientific">Myceligenerans pegani</name>
    <dbReference type="NCBI Taxonomy" id="2776917"/>
    <lineage>
        <taxon>Bacteria</taxon>
        <taxon>Bacillati</taxon>
        <taxon>Actinomycetota</taxon>
        <taxon>Actinomycetes</taxon>
        <taxon>Micrococcales</taxon>
        <taxon>Promicromonosporaceae</taxon>
        <taxon>Myceligenerans</taxon>
    </lineage>
</organism>
<dbReference type="NCBIfam" id="TIGR01180">
    <property type="entry name" value="aman2_put"/>
    <property type="match status" value="1"/>
</dbReference>
<dbReference type="InterPro" id="IPR050883">
    <property type="entry name" value="PNGase"/>
</dbReference>
<sequence length="1054" mass="112483">MRLTHGGGPEHVPAGRPGVGLTSVDAWRATWSAPGCAVVLDGLDVLVTERTELVYAVLPVLDDALTYAATHVAMDCLLDDGSWLSEAFAHDPPRDRYGFGASAAAQGAAKILLPDHWNLVRVDLAPATGRRVRAIAVTASETARTPSVAWFDAIELTERPETGPVAPVDLVDTRRGTHSTGVYSRGNTSPITSLPNGFCGWTPLTDGASGTWPYSWAAHNGRDNRPRLHGVAVTHAPSPWMGDRNQLAFHPVSHRPGRGAPDASLAARALPFSHDAETARPHHYAATTDDGHRVEVAPTAHGGVLRFTFPPGAAVGHVVIDAVSDDGAGPDGPVHVEIDPATGTLTGWSDHGGGLSTGRSRMYVAGRFDRPPVATGRADGDRRHAVYATFPLAEGAIEARVATSYISLEQARRALGAETGVPLDGIVSAARERWAERLDVLEVEGATREQRVTLYGGLYRLNLYPSSYWEDTPDGPAHASPVRDGAPVLPGKLYVNHGFWDTYRTCWPAYALLHPDVAAELADGFVQQYREGGWIARWSSPGYADLMTGTSSDVAFAGLDACGVALPDRLGTYEAGLRNATTVPGPDDPPGAGRKGQAHALLHGWVPRDVPESVSWTLEGCVNDAALAGMAERLAEDPDVPEGRRRSLRDEAAWLRSRAAAYLHLFRVDGHGGFFRGRAASGVVRDDAFDPGEWGGDYTETDAWNFAFGPLPGAAAARLHGGRRGLAAALDRFFATPERADKPGTYGGVIHEMVEARDVRMGQLGQSNQPSHHIPWTWLYAGRPDRAARTVREILDRLYTGSEIGQGYHGDEDNGEMSAWYVLSALGLYPLDAGSGRWAVGAPLFERVVLHRPDGDLEISAPGAPHLRYVDGFEIGGQALDGPQVDHAALVAAGTVRVTLAAEPSSWGTDTMPEDAAPDSAHVPWRDVSGAGEWRTPDGRTLPGLADDDLTTAVAVGPGTLEWAAPAGFRQGELRAYTLVSAADGAPPPSSWTVRVRDGAGRWRTVDERSGEEFGRPGRLRPFVPRTAVAGDAVRVDLHDAGALAQIELLTESR</sequence>
<dbReference type="PANTHER" id="PTHR12143">
    <property type="entry name" value="PEPTIDE N-GLYCANASE PNGASE -RELATED"/>
    <property type="match status" value="1"/>
</dbReference>
<dbReference type="Gene3D" id="1.20.1050.60">
    <property type="entry name" value="alpha-1,2-mannosidase"/>
    <property type="match status" value="1"/>
</dbReference>